<dbReference type="EMBL" id="CDMC01000019">
    <property type="protein sequence ID" value="CEL10601.1"/>
    <property type="molecule type" value="Genomic_DNA"/>
</dbReference>
<dbReference type="OrthoDB" id="4327660at2759"/>
<proteinExistence type="predicted"/>
<protein>
    <submittedName>
        <fullName evidence="2">Uncharacterized protein</fullName>
    </submittedName>
</protein>
<dbReference type="Proteomes" id="UP000054771">
    <property type="component" value="Unassembled WGS sequence"/>
</dbReference>
<keyword evidence="1" id="KW-0732">Signal</keyword>
<gene>
    <name evidence="2" type="ORF">ASPCAL13718</name>
</gene>
<dbReference type="PANTHER" id="PTHR38123:SF1">
    <property type="entry name" value="HYDROPHOBIC SURFACE BINDING PROTEIN"/>
    <property type="match status" value="1"/>
</dbReference>
<reference evidence="3" key="1">
    <citation type="journal article" date="2016" name="Genome Announc.">
        <title>Draft genome sequences of fungus Aspergillus calidoustus.</title>
        <authorList>
            <person name="Horn F."/>
            <person name="Linde J."/>
            <person name="Mattern D.J."/>
            <person name="Walther G."/>
            <person name="Guthke R."/>
            <person name="Scherlach K."/>
            <person name="Martin K."/>
            <person name="Brakhage A.A."/>
            <person name="Petzke L."/>
            <person name="Valiante V."/>
        </authorList>
    </citation>
    <scope>NUCLEOTIDE SEQUENCE [LARGE SCALE GENOMIC DNA]</scope>
    <source>
        <strain evidence="3">SF006504</strain>
    </source>
</reference>
<evidence type="ECO:0000313" key="3">
    <source>
        <dbReference type="Proteomes" id="UP000054771"/>
    </source>
</evidence>
<dbReference type="PANTHER" id="PTHR38123">
    <property type="entry name" value="CELL WALL SERINE-THREONINE-RICH GALACTOMANNOPROTEIN MP1 (AFU_ORTHOLOGUE AFUA_4G03240)"/>
    <property type="match status" value="1"/>
</dbReference>
<name>A0A0U5CIC7_ASPCI</name>
<accession>A0A0U5CIC7</accession>
<dbReference type="InterPro" id="IPR021054">
    <property type="entry name" value="Cell_wall_mannoprotein_1"/>
</dbReference>
<feature type="signal peptide" evidence="1">
    <location>
        <begin position="1"/>
        <end position="21"/>
    </location>
</feature>
<organism evidence="2 3">
    <name type="scientific">Aspergillus calidoustus</name>
    <dbReference type="NCBI Taxonomy" id="454130"/>
    <lineage>
        <taxon>Eukaryota</taxon>
        <taxon>Fungi</taxon>
        <taxon>Dikarya</taxon>
        <taxon>Ascomycota</taxon>
        <taxon>Pezizomycotina</taxon>
        <taxon>Eurotiomycetes</taxon>
        <taxon>Eurotiomycetidae</taxon>
        <taxon>Eurotiales</taxon>
        <taxon>Aspergillaceae</taxon>
        <taxon>Aspergillus</taxon>
        <taxon>Aspergillus subgen. Nidulantes</taxon>
    </lineage>
</organism>
<feature type="chain" id="PRO_5006855733" evidence="1">
    <location>
        <begin position="22"/>
        <end position="201"/>
    </location>
</feature>
<evidence type="ECO:0000313" key="2">
    <source>
        <dbReference type="EMBL" id="CEL10601.1"/>
    </source>
</evidence>
<keyword evidence="3" id="KW-1185">Reference proteome</keyword>
<evidence type="ECO:0000256" key="1">
    <source>
        <dbReference type="SAM" id="SignalP"/>
    </source>
</evidence>
<dbReference type="AlphaFoldDB" id="A0A0U5CIC7"/>
<dbReference type="GO" id="GO:0005576">
    <property type="term" value="C:extracellular region"/>
    <property type="evidence" value="ECO:0007669"/>
    <property type="project" value="TreeGrafter"/>
</dbReference>
<dbReference type="Pfam" id="PF12296">
    <property type="entry name" value="HsbA"/>
    <property type="match status" value="1"/>
</dbReference>
<sequence>MRMPALWSLLLTPLMIAPLLAISDSATRILDQFSTVTAALEANQATIDRYQGGLIPAVSVGKQNYDTWCAMRGANSHIYHGDNQLNGEDSDDIVQQLVALSQKATRLMQTYKDKEPLLRRARVSFVVPIVMQALYREADDMRITIAGQVPESHSASLQEMKITFDSSWTDAFDAYTMNLASDSEDYKPIFSLTEPFFKYFV</sequence>